<dbReference type="EMBL" id="BARU01005123">
    <property type="protein sequence ID" value="GAH27068.1"/>
    <property type="molecule type" value="Genomic_DNA"/>
</dbReference>
<name>X1G223_9ZZZZ</name>
<accession>X1G223</accession>
<reference evidence="1" key="1">
    <citation type="journal article" date="2014" name="Front. Microbiol.">
        <title>High frequency of phylogenetically diverse reductive dehalogenase-homologous genes in deep subseafloor sedimentary metagenomes.</title>
        <authorList>
            <person name="Kawai M."/>
            <person name="Futagami T."/>
            <person name="Toyoda A."/>
            <person name="Takaki Y."/>
            <person name="Nishi S."/>
            <person name="Hori S."/>
            <person name="Arai W."/>
            <person name="Tsubouchi T."/>
            <person name="Morono Y."/>
            <person name="Uchiyama I."/>
            <person name="Ito T."/>
            <person name="Fujiyama A."/>
            <person name="Inagaki F."/>
            <person name="Takami H."/>
        </authorList>
    </citation>
    <scope>NUCLEOTIDE SEQUENCE</scope>
    <source>
        <strain evidence="1">Expedition CK06-06</strain>
    </source>
</reference>
<organism evidence="1">
    <name type="scientific">marine sediment metagenome</name>
    <dbReference type="NCBI Taxonomy" id="412755"/>
    <lineage>
        <taxon>unclassified sequences</taxon>
        <taxon>metagenomes</taxon>
        <taxon>ecological metagenomes</taxon>
    </lineage>
</organism>
<gene>
    <name evidence="1" type="ORF">S03H2_09881</name>
</gene>
<protein>
    <submittedName>
        <fullName evidence="1">Uncharacterized protein</fullName>
    </submittedName>
</protein>
<evidence type="ECO:0000313" key="1">
    <source>
        <dbReference type="EMBL" id="GAH27068.1"/>
    </source>
</evidence>
<dbReference type="AlphaFoldDB" id="X1G223"/>
<proteinExistence type="predicted"/>
<sequence>MSYSATWSNSNGQGRLVAGEHRIELSDAEELVAAVNRRHLLTYQSEQDFSSHVESGAYLRQPTVAGASAPPFDNFRESLIEGILSAPTGGMGGAPPTPGAMKWLWPEQDEDENKTIVSGASGVGEDEVGLFQKLNGTSAWTDDPLIAGDSPVRAMHFNELRQVIEWLRRGRWELPIYFVAGLFSPLPETPWIGDTIANNGTDELRSTGYAVIRDDQSPPLGLTNLTIRSSGYLELTADANCTVEVYHCLRHLEFADDPPTWNEYDPSASAAWSTPGGTGNGDATLIGSINLTANVPGSLSGADLTGVLQSMIDGGEQNFLVRRSDTGAATITLSGKLVVDFDLNSPPN</sequence>
<comment type="caution">
    <text evidence="1">The sequence shown here is derived from an EMBL/GenBank/DDBJ whole genome shotgun (WGS) entry which is preliminary data.</text>
</comment>